<dbReference type="GO" id="GO:0009098">
    <property type="term" value="P:L-leucine biosynthetic process"/>
    <property type="evidence" value="ECO:0007669"/>
    <property type="project" value="UniProtKB-UniPathway"/>
</dbReference>
<dbReference type="Gene3D" id="1.10.238.260">
    <property type="match status" value="1"/>
</dbReference>
<protein>
    <recommendedName>
        <fullName evidence="3">2-isopropylmalate synthase</fullName>
        <ecNumber evidence="3">2.3.3.13</ecNumber>
    </recommendedName>
</protein>
<evidence type="ECO:0000259" key="9">
    <source>
        <dbReference type="PROSITE" id="PS50991"/>
    </source>
</evidence>
<dbReference type="NCBIfam" id="TIGR00973">
    <property type="entry name" value="leuA_bact"/>
    <property type="match status" value="1"/>
</dbReference>
<dbReference type="AlphaFoldDB" id="A0A381NHR5"/>
<dbReference type="InterPro" id="IPR036230">
    <property type="entry name" value="LeuA_allosteric_dom_sf"/>
</dbReference>
<evidence type="ECO:0000256" key="8">
    <source>
        <dbReference type="ARBA" id="ARBA00023304"/>
    </source>
</evidence>
<dbReference type="CDD" id="cd07940">
    <property type="entry name" value="DRE_TIM_IPMS"/>
    <property type="match status" value="1"/>
</dbReference>
<dbReference type="Gene3D" id="3.20.20.70">
    <property type="entry name" value="Aldolase class I"/>
    <property type="match status" value="1"/>
</dbReference>
<accession>A0A381NHR5</accession>
<dbReference type="GO" id="GO:0003852">
    <property type="term" value="F:2-isopropylmalate synthase activity"/>
    <property type="evidence" value="ECO:0007669"/>
    <property type="project" value="UniProtKB-EC"/>
</dbReference>
<dbReference type="FunFam" id="1.10.238.260:FF:000001">
    <property type="entry name" value="2-isopropylmalate synthase"/>
    <property type="match status" value="1"/>
</dbReference>
<dbReference type="InterPro" id="IPR054691">
    <property type="entry name" value="LeuA/HCS_post-cat"/>
</dbReference>
<evidence type="ECO:0000313" key="10">
    <source>
        <dbReference type="EMBL" id="SUZ54081.1"/>
    </source>
</evidence>
<dbReference type="UniPathway" id="UPA00048">
    <property type="reaction ID" value="UER00070"/>
</dbReference>
<evidence type="ECO:0000256" key="1">
    <source>
        <dbReference type="ARBA" id="ARBA00004689"/>
    </source>
</evidence>
<dbReference type="InterPro" id="IPR013785">
    <property type="entry name" value="Aldolase_TIM"/>
</dbReference>
<evidence type="ECO:0000256" key="3">
    <source>
        <dbReference type="ARBA" id="ARBA00012973"/>
    </source>
</evidence>
<evidence type="ECO:0000256" key="6">
    <source>
        <dbReference type="ARBA" id="ARBA00022679"/>
    </source>
</evidence>
<comment type="pathway">
    <text evidence="1">Amino-acid biosynthesis; L-leucine biosynthesis; L-leucine from 3-methyl-2-oxobutanoate: step 1/4.</text>
</comment>
<dbReference type="EC" id="2.3.3.13" evidence="3"/>
<evidence type="ECO:0000256" key="7">
    <source>
        <dbReference type="ARBA" id="ARBA00022723"/>
    </source>
</evidence>
<dbReference type="InterPro" id="IPR005671">
    <property type="entry name" value="LeuA_bact_synth"/>
</dbReference>
<keyword evidence="7" id="KW-0479">Metal-binding</keyword>
<comment type="similarity">
    <text evidence="2">Belongs to the alpha-IPM synthase/homocitrate synthase family. LeuA type 1 subfamily.</text>
</comment>
<dbReference type="SMART" id="SM00917">
    <property type="entry name" value="LeuA_dimer"/>
    <property type="match status" value="1"/>
</dbReference>
<dbReference type="EMBL" id="UINC01000366">
    <property type="protein sequence ID" value="SUZ54081.1"/>
    <property type="molecule type" value="Genomic_DNA"/>
</dbReference>
<dbReference type="PROSITE" id="PS00816">
    <property type="entry name" value="AIPM_HOMOCIT_SYNTH_2"/>
    <property type="match status" value="1"/>
</dbReference>
<dbReference type="InterPro" id="IPR002034">
    <property type="entry name" value="AIPM/Hcit_synth_CS"/>
</dbReference>
<evidence type="ECO:0000256" key="4">
    <source>
        <dbReference type="ARBA" id="ARBA00022430"/>
    </source>
</evidence>
<dbReference type="FunFam" id="3.20.20.70:FF:000010">
    <property type="entry name" value="2-isopropylmalate synthase"/>
    <property type="match status" value="1"/>
</dbReference>
<dbReference type="Pfam" id="PF00682">
    <property type="entry name" value="HMGL-like"/>
    <property type="match status" value="1"/>
</dbReference>
<dbReference type="InterPro" id="IPR013709">
    <property type="entry name" value="2-isopropylmalate_synth_dimer"/>
</dbReference>
<dbReference type="NCBIfam" id="NF002086">
    <property type="entry name" value="PRK00915.1-3"/>
    <property type="match status" value="1"/>
</dbReference>
<dbReference type="HAMAP" id="MF_01025">
    <property type="entry name" value="LeuA_type1"/>
    <property type="match status" value="1"/>
</dbReference>
<keyword evidence="6" id="KW-0808">Transferase</keyword>
<dbReference type="Gene3D" id="3.30.160.270">
    <property type="match status" value="1"/>
</dbReference>
<dbReference type="GO" id="GO:0046872">
    <property type="term" value="F:metal ion binding"/>
    <property type="evidence" value="ECO:0007669"/>
    <property type="project" value="UniProtKB-KW"/>
</dbReference>
<sequence length="517" mass="55881">MAQIKIFDTTLRDGEQSPGASMTASEKIRMAHELQDLGVDIIEAGFAASSSDEVRAIRDISREIKRPVITALARANEGDVIAAAKSLQEADSPRIHVFIATSNTHLERKLGINRGECIDRAVESIRLAASYVEDVEFSAEDATRTDLDFLTEVVRAAVQAGATTINLPDTVGYALPSEIQLMIEALQSRLPELDQCTLSVHCHDDLGLAVANSLAGIAAGARQVECTINGIGERAGNAALEEIVMGLKVREDELDHRTGVRSERLYRASRLLSYLTGIHPQPNKAIVGRNAFAHEAGIHQHGVLKDPSTYEIMTPEMVGVPQSKLVLGKHSGRHGLEARLRELGYTLEPEELDRVAASFKELADQKKDILDEDIISILNHGVMEDVPEAYRIDALGVTCGSELSKATITVLDENGVPRIAEGEGDGPIAAVFAAADTLHDFKVVLEEFEIRATTPGRDAVGEVTIRARVDGQTFTGRGGSTDVVLASAQAYVHVLNKGVQARELEARHFAARTDWGV</sequence>
<dbReference type="PANTHER" id="PTHR10277:SF9">
    <property type="entry name" value="2-ISOPROPYLMALATE SYNTHASE 1, CHLOROPLASTIC-RELATED"/>
    <property type="match status" value="1"/>
</dbReference>
<dbReference type="InterPro" id="IPR000891">
    <property type="entry name" value="PYR_CT"/>
</dbReference>
<evidence type="ECO:0000256" key="2">
    <source>
        <dbReference type="ARBA" id="ARBA00009396"/>
    </source>
</evidence>
<dbReference type="PROSITE" id="PS00815">
    <property type="entry name" value="AIPM_HOMOCIT_SYNTH_1"/>
    <property type="match status" value="1"/>
</dbReference>
<dbReference type="InterPro" id="IPR050073">
    <property type="entry name" value="2-IPM_HCS-like"/>
</dbReference>
<name>A0A381NHR5_9ZZZZ</name>
<gene>
    <name evidence="10" type="ORF">METZ01_LOCUS6935</name>
</gene>
<keyword evidence="4" id="KW-0432">Leucine biosynthesis</keyword>
<keyword evidence="5" id="KW-0028">Amino-acid biosynthesis</keyword>
<organism evidence="10">
    <name type="scientific">marine metagenome</name>
    <dbReference type="NCBI Taxonomy" id="408172"/>
    <lineage>
        <taxon>unclassified sequences</taxon>
        <taxon>metagenomes</taxon>
        <taxon>ecological metagenomes</taxon>
    </lineage>
</organism>
<dbReference type="PROSITE" id="PS50991">
    <property type="entry name" value="PYR_CT"/>
    <property type="match status" value="1"/>
</dbReference>
<proteinExistence type="inferred from homology"/>
<keyword evidence="8" id="KW-0100">Branched-chain amino acid biosynthesis</keyword>
<dbReference type="Pfam" id="PF22617">
    <property type="entry name" value="HCS_D2"/>
    <property type="match status" value="1"/>
</dbReference>
<feature type="domain" description="Pyruvate carboxyltransferase" evidence="9">
    <location>
        <begin position="4"/>
        <end position="266"/>
    </location>
</feature>
<dbReference type="Pfam" id="PF08502">
    <property type="entry name" value="LeuA_dimer"/>
    <property type="match status" value="1"/>
</dbReference>
<dbReference type="SUPFAM" id="SSF110921">
    <property type="entry name" value="2-isopropylmalate synthase LeuA, allosteric (dimerisation) domain"/>
    <property type="match status" value="1"/>
</dbReference>
<dbReference type="PANTHER" id="PTHR10277">
    <property type="entry name" value="HOMOCITRATE SYNTHASE-RELATED"/>
    <property type="match status" value="1"/>
</dbReference>
<evidence type="ECO:0000256" key="5">
    <source>
        <dbReference type="ARBA" id="ARBA00022605"/>
    </source>
</evidence>
<reference evidence="10" key="1">
    <citation type="submission" date="2018-05" db="EMBL/GenBank/DDBJ databases">
        <authorList>
            <person name="Lanie J.A."/>
            <person name="Ng W.-L."/>
            <person name="Kazmierczak K.M."/>
            <person name="Andrzejewski T.M."/>
            <person name="Davidsen T.M."/>
            <person name="Wayne K.J."/>
            <person name="Tettelin H."/>
            <person name="Glass J.I."/>
            <person name="Rusch D."/>
            <person name="Podicherti R."/>
            <person name="Tsui H.-C.T."/>
            <person name="Winkler M.E."/>
        </authorList>
    </citation>
    <scope>NUCLEOTIDE SEQUENCE</scope>
</reference>
<dbReference type="SUPFAM" id="SSF51569">
    <property type="entry name" value="Aldolase"/>
    <property type="match status" value="1"/>
</dbReference>